<accession>A0A075UUV5</accession>
<protein>
    <recommendedName>
        <fullName evidence="3">DUF2867 domain-containing protein</fullName>
    </recommendedName>
</protein>
<proteinExistence type="predicted"/>
<organism evidence="1 2">
    <name type="scientific">Amycolatopsis japonica</name>
    <dbReference type="NCBI Taxonomy" id="208439"/>
    <lineage>
        <taxon>Bacteria</taxon>
        <taxon>Bacillati</taxon>
        <taxon>Actinomycetota</taxon>
        <taxon>Actinomycetes</taxon>
        <taxon>Pseudonocardiales</taxon>
        <taxon>Pseudonocardiaceae</taxon>
        <taxon>Amycolatopsis</taxon>
        <taxon>Amycolatopsis japonica group</taxon>
    </lineage>
</organism>
<dbReference type="Pfam" id="PF11066">
    <property type="entry name" value="DUF2867"/>
    <property type="match status" value="1"/>
</dbReference>
<gene>
    <name evidence="1" type="ORF">AJAP_19785</name>
</gene>
<dbReference type="RefSeq" id="WP_038513763.1">
    <property type="nucleotide sequence ID" value="NZ_CP008953.1"/>
</dbReference>
<dbReference type="Proteomes" id="UP000028492">
    <property type="component" value="Chromosome"/>
</dbReference>
<dbReference type="AlphaFoldDB" id="A0A075UUV5"/>
<dbReference type="EMBL" id="CP008953">
    <property type="protein sequence ID" value="AIG76818.1"/>
    <property type="molecule type" value="Genomic_DNA"/>
</dbReference>
<dbReference type="HOGENOM" id="CLU_1371287_0_0_11"/>
<dbReference type="KEGG" id="aja:AJAP_19785"/>
<evidence type="ECO:0008006" key="3">
    <source>
        <dbReference type="Google" id="ProtNLM"/>
    </source>
</evidence>
<reference evidence="1 2" key="1">
    <citation type="journal article" date="2014" name="J. Biotechnol.">
        <title>Complete genome sequence of the actinobacterium Amycolatopsis japonica MG417-CF17(T) (=DSM 44213T) producing (S,S)-N,N'-ethylenediaminedisuccinic acid.</title>
        <authorList>
            <person name="Stegmann E."/>
            <person name="Albersmeier A."/>
            <person name="Spohn M."/>
            <person name="Gert H."/>
            <person name="Weber T."/>
            <person name="Wohlleben W."/>
            <person name="Kalinowski J."/>
            <person name="Ruckert C."/>
        </authorList>
    </citation>
    <scope>NUCLEOTIDE SEQUENCE [LARGE SCALE GENOMIC DNA]</scope>
    <source>
        <strain evidence="2">MG417-CF17 (DSM 44213)</strain>
    </source>
</reference>
<evidence type="ECO:0000313" key="1">
    <source>
        <dbReference type="EMBL" id="AIG76818.1"/>
    </source>
</evidence>
<sequence length="192" mass="21645">MKLAETAHTTRSWRIHEIAGDFDLEDVWALGTPGGPDDFGKLVKQFSSGNFPDGSPLPVRALWALRWKLGGLLGLDKRSSGLDTRVGSLRGKLPPELRDTPTGPDEDWLPFTPLYRLEDEFAAEMANRTMHGVMHIAWVEDGQGGYRGQMAVLVKPNGLFGRVYMGFIKPFRYLIIYPALMRMIAREWRTRG</sequence>
<dbReference type="eggNOG" id="ENOG502ZEUB">
    <property type="taxonomic scope" value="Bacteria"/>
</dbReference>
<dbReference type="InterPro" id="IPR021295">
    <property type="entry name" value="DUF2867"/>
</dbReference>
<evidence type="ECO:0000313" key="2">
    <source>
        <dbReference type="Proteomes" id="UP000028492"/>
    </source>
</evidence>
<keyword evidence="2" id="KW-1185">Reference proteome</keyword>
<dbReference type="STRING" id="208439.AJAP_19785"/>
<name>A0A075UUV5_9PSEU</name>